<sequence>MAQHLVVETHHQDLSHDPPIIHQVHTNTRWCGDTWPHYLTARPASRMKLHLLPIVNLKSAEALPPGGQVAVQRVRQVLTQVVNESVLFALRYLRQRLWHQYQGCSPRATAHCQSHYSLHDVRSRRNVTKKIASLHRVRPKTHNRRHIRPQTMQPQQVGGYCSRAKSNQEIIKSPGQTICL</sequence>
<protein>
    <submittedName>
        <fullName evidence="1">Unannotated protein</fullName>
    </submittedName>
</protein>
<accession>A0A6J7UNI2</accession>
<gene>
    <name evidence="1" type="ORF">UFOPK4345_01237</name>
</gene>
<reference evidence="1" key="1">
    <citation type="submission" date="2020-05" db="EMBL/GenBank/DDBJ databases">
        <authorList>
            <person name="Chiriac C."/>
            <person name="Salcher M."/>
            <person name="Ghai R."/>
            <person name="Kavagutti S V."/>
        </authorList>
    </citation>
    <scope>NUCLEOTIDE SEQUENCE</scope>
</reference>
<name>A0A6J7UNI2_9ZZZZ</name>
<organism evidence="1">
    <name type="scientific">freshwater metagenome</name>
    <dbReference type="NCBI Taxonomy" id="449393"/>
    <lineage>
        <taxon>unclassified sequences</taxon>
        <taxon>metagenomes</taxon>
        <taxon>ecological metagenomes</taxon>
    </lineage>
</organism>
<proteinExistence type="predicted"/>
<dbReference type="AlphaFoldDB" id="A0A6J7UNI2"/>
<dbReference type="EMBL" id="CAFBQV010000233">
    <property type="protein sequence ID" value="CAB5067521.1"/>
    <property type="molecule type" value="Genomic_DNA"/>
</dbReference>
<evidence type="ECO:0000313" key="1">
    <source>
        <dbReference type="EMBL" id="CAB5067521.1"/>
    </source>
</evidence>